<keyword evidence="5" id="KW-0119">Carbohydrate metabolism</keyword>
<name>A0ABX8D554_9CELL</name>
<gene>
    <name evidence="11" type="ORF">KG103_16275</name>
</gene>
<dbReference type="Pfam" id="PF17652">
    <property type="entry name" value="Glyco_hydro81C"/>
    <property type="match status" value="1"/>
</dbReference>
<dbReference type="InterPro" id="IPR005200">
    <property type="entry name" value="Endo-beta-glucanase"/>
</dbReference>
<keyword evidence="4" id="KW-0378">Hydrolase</keyword>
<evidence type="ECO:0000256" key="3">
    <source>
        <dbReference type="ARBA" id="ARBA00012780"/>
    </source>
</evidence>
<keyword evidence="7" id="KW-0961">Cell wall biogenesis/degradation</keyword>
<feature type="region of interest" description="Disordered" evidence="9">
    <location>
        <begin position="43"/>
        <end position="70"/>
    </location>
</feature>
<evidence type="ECO:0000256" key="5">
    <source>
        <dbReference type="ARBA" id="ARBA00023277"/>
    </source>
</evidence>
<evidence type="ECO:0000256" key="9">
    <source>
        <dbReference type="SAM" id="MobiDB-lite"/>
    </source>
</evidence>
<reference evidence="11 12" key="1">
    <citation type="submission" date="2021-05" db="EMBL/GenBank/DDBJ databases">
        <title>Novel species in genus Cellulomonas.</title>
        <authorList>
            <person name="Zhang G."/>
        </authorList>
    </citation>
    <scope>NUCLEOTIDE SEQUENCE [LARGE SCALE GENOMIC DNA]</scope>
    <source>
        <strain evidence="12">zg-ZUI222</strain>
    </source>
</reference>
<evidence type="ECO:0000313" key="11">
    <source>
        <dbReference type="EMBL" id="QVI61960.1"/>
    </source>
</evidence>
<evidence type="ECO:0000256" key="7">
    <source>
        <dbReference type="ARBA" id="ARBA00023316"/>
    </source>
</evidence>
<dbReference type="PANTHER" id="PTHR31983:SF0">
    <property type="entry name" value="GLUCAN ENDO-1,3-BETA-D-GLUCOSIDASE 2"/>
    <property type="match status" value="1"/>
</dbReference>
<keyword evidence="6" id="KW-0326">Glycosidase</keyword>
<evidence type="ECO:0000256" key="4">
    <source>
        <dbReference type="ARBA" id="ARBA00022801"/>
    </source>
</evidence>
<dbReference type="EC" id="3.2.1.39" evidence="3"/>
<sequence>MTASRSVLPATGRGRWMLVIGALVAALLVAALLVARPWSGGGAAPAAGAPGDGGAPDAPVTGPPDAAPPEVDTAALTGALVQAADAKIDPVRLADGLAPPSNRWYSGLVFGEEPQPVFPLPLSFGLTAGGFTVGLPDPVTSARAVVGPHVPAVTVDVGAASSQVVAADPVAVTTRLLDAGGEALGDVTVAAGSPFVSFTAAADVEVVAGDGFDALTDGVATAEVGGTTWGLAASAGSLADGTLVLPAGATAAWYALPDDASDDAAEVLAAAAVDPVVGVDVTYGVGDDVARTTLTYRTAGSTPTAYVLMRHHTTGSQPDREGCGLGTYRSVHGTLELCAGSTLTSYAPTLRPTGALDLDGIPAERRDAVLAQLEKDVAGTQPFASDTYFGGKHLYRAATLVVLGEQLGADDLVADLRTRVSDALREWSEPAGCDERPARCFVYDEAARSVIGRTPSFGSEELNDHHFHYGYLLSAAGLLGADDPDLVEDVAPVMDALAVDIAAAQPSDELPQLRTFDPYAGHAWASGTSPFADGNNQESASEAVNAWNGVGLWAQASGQDDLLTQATWLASTEAASARDYWTDPDLDDPVMDGFEHRVVALNWGGKRDWATWFSAEPSAMLGILLIPMGPVSDYLAVDVDPETIRAAVEEASPDGPDVMFGDYLLMYRALAGPEDAAAAWQDAIDLPDTSIDDGSSRAYLLAWLAAHGA</sequence>
<dbReference type="Proteomes" id="UP000677804">
    <property type="component" value="Chromosome"/>
</dbReference>
<keyword evidence="12" id="KW-1185">Reference proteome</keyword>
<comment type="similarity">
    <text evidence="2">Belongs to the glycosyl hydrolase 81 family.</text>
</comment>
<evidence type="ECO:0000256" key="2">
    <source>
        <dbReference type="ARBA" id="ARBA00010730"/>
    </source>
</evidence>
<evidence type="ECO:0000256" key="8">
    <source>
        <dbReference type="ARBA" id="ARBA00023326"/>
    </source>
</evidence>
<protein>
    <recommendedName>
        <fullName evidence="3">glucan endo-1,3-beta-D-glucosidase</fullName>
        <ecNumber evidence="3">3.2.1.39</ecNumber>
    </recommendedName>
</protein>
<comment type="catalytic activity">
    <reaction evidence="1">
        <text>Hydrolysis of (1-&gt;3)-beta-D-glucosidic linkages in (1-&gt;3)-beta-D-glucans.</text>
        <dbReference type="EC" id="3.2.1.39"/>
    </reaction>
</comment>
<accession>A0ABX8D554</accession>
<evidence type="ECO:0000259" key="10">
    <source>
        <dbReference type="Pfam" id="PF17652"/>
    </source>
</evidence>
<proteinExistence type="inferred from homology"/>
<feature type="domain" description="Glycosyl hydrolase family 81 C-terminal" evidence="10">
    <location>
        <begin position="370"/>
        <end position="700"/>
    </location>
</feature>
<dbReference type="PROSITE" id="PS52008">
    <property type="entry name" value="GH81"/>
    <property type="match status" value="1"/>
</dbReference>
<evidence type="ECO:0000256" key="6">
    <source>
        <dbReference type="ARBA" id="ARBA00023295"/>
    </source>
</evidence>
<dbReference type="PANTHER" id="PTHR31983">
    <property type="entry name" value="ENDO-1,3(4)-BETA-GLUCANASE 1"/>
    <property type="match status" value="1"/>
</dbReference>
<dbReference type="EMBL" id="CP074405">
    <property type="protein sequence ID" value="QVI61960.1"/>
    <property type="molecule type" value="Genomic_DNA"/>
</dbReference>
<keyword evidence="8" id="KW-0624">Polysaccharide degradation</keyword>
<organism evidence="11 12">
    <name type="scientific">Cellulomonas wangleii</name>
    <dbReference type="NCBI Taxonomy" id="2816956"/>
    <lineage>
        <taxon>Bacteria</taxon>
        <taxon>Bacillati</taxon>
        <taxon>Actinomycetota</taxon>
        <taxon>Actinomycetes</taxon>
        <taxon>Micrococcales</taxon>
        <taxon>Cellulomonadaceae</taxon>
        <taxon>Cellulomonas</taxon>
    </lineage>
</organism>
<dbReference type="InterPro" id="IPR040720">
    <property type="entry name" value="GH81_C"/>
</dbReference>
<evidence type="ECO:0000256" key="1">
    <source>
        <dbReference type="ARBA" id="ARBA00000382"/>
    </source>
</evidence>
<feature type="compositionally biased region" description="Low complexity" evidence="9">
    <location>
        <begin position="44"/>
        <end position="60"/>
    </location>
</feature>
<evidence type="ECO:0000313" key="12">
    <source>
        <dbReference type="Proteomes" id="UP000677804"/>
    </source>
</evidence>